<dbReference type="Gene3D" id="3.10.450.50">
    <property type="match status" value="1"/>
</dbReference>
<evidence type="ECO:0000313" key="3">
    <source>
        <dbReference type="Proteomes" id="UP001235094"/>
    </source>
</evidence>
<reference evidence="2 3" key="1">
    <citation type="submission" date="2023-07" db="EMBL/GenBank/DDBJ databases">
        <title>Genomic Encyclopedia of Type Strains, Phase IV (KMG-IV): sequencing the most valuable type-strain genomes for metagenomic binning, comparative biology and taxonomic classification.</title>
        <authorList>
            <person name="Goeker M."/>
        </authorList>
    </citation>
    <scope>NUCLEOTIDE SEQUENCE [LARGE SCALE GENOMIC DNA]</scope>
    <source>
        <strain evidence="2 3">DSM 15561</strain>
    </source>
</reference>
<evidence type="ECO:0000259" key="1">
    <source>
        <dbReference type="Pfam" id="PF12680"/>
    </source>
</evidence>
<gene>
    <name evidence="2" type="ORF">QOZ99_004097</name>
</gene>
<dbReference type="Pfam" id="PF12680">
    <property type="entry name" value="SnoaL_2"/>
    <property type="match status" value="1"/>
</dbReference>
<keyword evidence="3" id="KW-1185">Reference proteome</keyword>
<feature type="domain" description="SnoaL-like" evidence="1">
    <location>
        <begin position="8"/>
        <end position="113"/>
    </location>
</feature>
<dbReference type="PANTHER" id="PTHR41252:SF1">
    <property type="entry name" value="BLR2505 PROTEIN"/>
    <property type="match status" value="1"/>
</dbReference>
<dbReference type="PANTHER" id="PTHR41252">
    <property type="entry name" value="BLR2505 PROTEIN"/>
    <property type="match status" value="1"/>
</dbReference>
<dbReference type="InterPro" id="IPR037401">
    <property type="entry name" value="SnoaL-like"/>
</dbReference>
<comment type="caution">
    <text evidence="2">The sequence shown here is derived from an EMBL/GenBank/DDBJ whole genome shotgun (WGS) entry which is preliminary data.</text>
</comment>
<dbReference type="RefSeq" id="WP_306891819.1">
    <property type="nucleotide sequence ID" value="NZ_JAUSVR010000023.1"/>
</dbReference>
<accession>A0ABU0LWW9</accession>
<name>A0ABU0LWW9_9HYPH</name>
<dbReference type="Proteomes" id="UP001235094">
    <property type="component" value="Unassembled WGS sequence"/>
</dbReference>
<sequence length="132" mass="14197">MGANLELIRATYEGSSEENGRNLLAALAPDASWTEAEGFPYAGTYVGPDAIIAGVFARLGSEWTGYRAQVHTFLEDGDRVAAFGVYSGTYKATGKSMRAAFAHLYEVRDGKIATMTQYVDSAMVRQALTPST</sequence>
<organism evidence="2 3">
    <name type="scientific">Ancylobacter amanitiformis</name>
    <dbReference type="NCBI Taxonomy" id="217069"/>
    <lineage>
        <taxon>Bacteria</taxon>
        <taxon>Pseudomonadati</taxon>
        <taxon>Pseudomonadota</taxon>
        <taxon>Alphaproteobacteria</taxon>
        <taxon>Hyphomicrobiales</taxon>
        <taxon>Xanthobacteraceae</taxon>
        <taxon>Ancylobacter</taxon>
    </lineage>
</organism>
<evidence type="ECO:0000313" key="2">
    <source>
        <dbReference type="EMBL" id="MDQ0513179.1"/>
    </source>
</evidence>
<dbReference type="InterPro" id="IPR032710">
    <property type="entry name" value="NTF2-like_dom_sf"/>
</dbReference>
<dbReference type="SUPFAM" id="SSF54427">
    <property type="entry name" value="NTF2-like"/>
    <property type="match status" value="1"/>
</dbReference>
<dbReference type="EMBL" id="JAUSVR010000023">
    <property type="protein sequence ID" value="MDQ0513179.1"/>
    <property type="molecule type" value="Genomic_DNA"/>
</dbReference>
<protein>
    <submittedName>
        <fullName evidence="2">Ketosteroid isomerase-like protein</fullName>
    </submittedName>
</protein>
<proteinExistence type="predicted"/>